<dbReference type="EMBL" id="QXGA01000311">
    <property type="protein sequence ID" value="KAE9148057.1"/>
    <property type="molecule type" value="Genomic_DNA"/>
</dbReference>
<name>A0A6A3LBE5_9STRA</name>
<evidence type="ECO:0000313" key="8">
    <source>
        <dbReference type="EMBL" id="KAE9219103.1"/>
    </source>
</evidence>
<evidence type="ECO:0000313" key="19">
    <source>
        <dbReference type="Proteomes" id="UP000460718"/>
    </source>
</evidence>
<dbReference type="Proteomes" id="UP000429523">
    <property type="component" value="Unassembled WGS sequence"/>
</dbReference>
<evidence type="ECO:0000313" key="22">
    <source>
        <dbReference type="Proteomes" id="UP000488956"/>
    </source>
</evidence>
<dbReference type="Proteomes" id="UP000488956">
    <property type="component" value="Unassembled WGS sequence"/>
</dbReference>
<evidence type="ECO:0000313" key="5">
    <source>
        <dbReference type="EMBL" id="KAE9117309.1"/>
    </source>
</evidence>
<dbReference type="Proteomes" id="UP000441208">
    <property type="component" value="Unassembled WGS sequence"/>
</dbReference>
<dbReference type="EMBL" id="QXGF01000192">
    <property type="protein sequence ID" value="KAE8944683.1"/>
    <property type="molecule type" value="Genomic_DNA"/>
</dbReference>
<evidence type="ECO:0000256" key="1">
    <source>
        <dbReference type="SAM" id="MobiDB-lite"/>
    </source>
</evidence>
<feature type="compositionally biased region" description="Polar residues" evidence="1">
    <location>
        <begin position="26"/>
        <end position="44"/>
    </location>
</feature>
<sequence>MDGWFCTSLLLLNGTFFVVVASLSYRTTTSDTQSDTNPKLGTTTKRPHSPLLSPSQQDHIDNVLYRSSCTVETMARQYEAVLCSSIPRSDSQVQNVPCSSPHRDSA</sequence>
<dbReference type="Proteomes" id="UP000440367">
    <property type="component" value="Unassembled WGS sequence"/>
</dbReference>
<evidence type="ECO:0000313" key="20">
    <source>
        <dbReference type="Proteomes" id="UP000476176"/>
    </source>
</evidence>
<evidence type="ECO:0000256" key="2">
    <source>
        <dbReference type="SAM" id="SignalP"/>
    </source>
</evidence>
<dbReference type="Proteomes" id="UP000486351">
    <property type="component" value="Unassembled WGS sequence"/>
</dbReference>
<proteinExistence type="predicted"/>
<feature type="signal peptide" evidence="2">
    <location>
        <begin position="1"/>
        <end position="21"/>
    </location>
</feature>
<dbReference type="EMBL" id="QXFW01000304">
    <property type="protein sequence ID" value="KAE9016772.1"/>
    <property type="molecule type" value="Genomic_DNA"/>
</dbReference>
<evidence type="ECO:0000313" key="15">
    <source>
        <dbReference type="Proteomes" id="UP000437068"/>
    </source>
</evidence>
<dbReference type="EMBL" id="QXGC01000151">
    <property type="protein sequence ID" value="KAE9247285.1"/>
    <property type="molecule type" value="Genomic_DNA"/>
</dbReference>
<comment type="caution">
    <text evidence="4">The sequence shown here is derived from an EMBL/GenBank/DDBJ whole genome shotgun (WGS) entry which is preliminary data.</text>
</comment>
<evidence type="ECO:0000313" key="21">
    <source>
        <dbReference type="Proteomes" id="UP000486351"/>
    </source>
</evidence>
<dbReference type="AlphaFoldDB" id="A0A6A3LBE5"/>
<keyword evidence="2" id="KW-0732">Signal</keyword>
<dbReference type="Proteomes" id="UP000476176">
    <property type="component" value="Unassembled WGS sequence"/>
</dbReference>
<feature type="chain" id="PRO_5036164894" evidence="2">
    <location>
        <begin position="22"/>
        <end position="106"/>
    </location>
</feature>
<evidence type="ECO:0000313" key="9">
    <source>
        <dbReference type="EMBL" id="KAE9247285.1"/>
    </source>
</evidence>
<accession>A0A6A3LBE5</accession>
<evidence type="ECO:0000313" key="14">
    <source>
        <dbReference type="Proteomes" id="UP000433483"/>
    </source>
</evidence>
<evidence type="ECO:0000313" key="16">
    <source>
        <dbReference type="Proteomes" id="UP000440367"/>
    </source>
</evidence>
<dbReference type="EMBL" id="QXGE01000154">
    <property type="protein sequence ID" value="KAE9322340.1"/>
    <property type="molecule type" value="Genomic_DNA"/>
</dbReference>
<evidence type="ECO:0000313" key="12">
    <source>
        <dbReference type="EMBL" id="KAE9354329.1"/>
    </source>
</evidence>
<evidence type="ECO:0000313" key="17">
    <source>
        <dbReference type="Proteomes" id="UP000440732"/>
    </source>
</evidence>
<gene>
    <name evidence="11" type="ORF">PF001_g4444</name>
    <name evidence="10" type="ORF">PF002_g2848</name>
    <name evidence="9" type="ORF">PF004_g4393</name>
    <name evidence="8" type="ORF">PF005_g8007</name>
    <name evidence="7" type="ORF">PF006_g7317</name>
    <name evidence="5" type="ORF">PF007_g9331</name>
    <name evidence="12" type="ORF">PF008_g4581</name>
    <name evidence="3" type="ORF">PF009_g5639</name>
    <name evidence="6" type="ORF">PF010_g4412</name>
    <name evidence="4" type="ORF">PF011_g6996</name>
</gene>
<reference evidence="19 20" key="1">
    <citation type="submission" date="2018-09" db="EMBL/GenBank/DDBJ databases">
        <title>Genomic investigation of the strawberry pathogen Phytophthora fragariae indicates pathogenicity is determined by transcriptional variation in three key races.</title>
        <authorList>
            <person name="Adams T.M."/>
            <person name="Armitage A.D."/>
            <person name="Sobczyk M.K."/>
            <person name="Bates H.J."/>
            <person name="Dunwell J.M."/>
            <person name="Nellist C.F."/>
            <person name="Harrison R.J."/>
        </authorList>
    </citation>
    <scope>NUCLEOTIDE SEQUENCE [LARGE SCALE GENOMIC DNA]</scope>
    <source>
        <strain evidence="11 15">A4</strain>
        <strain evidence="10 16">BC-1</strain>
        <strain evidence="9 20">BC-23</strain>
        <strain evidence="8 14">NOV-27</strain>
        <strain evidence="7 17">NOV-5</strain>
        <strain evidence="5 18">NOV-71</strain>
        <strain evidence="12 21">NOV-77</strain>
        <strain evidence="3 13">NOV-9</strain>
        <strain evidence="6 22">ONT-3</strain>
        <strain evidence="4 19">SCRP245</strain>
    </source>
</reference>
<evidence type="ECO:0000313" key="10">
    <source>
        <dbReference type="EMBL" id="KAE9254454.1"/>
    </source>
</evidence>
<dbReference type="EMBL" id="QXFX01000153">
    <property type="protein sequence ID" value="KAE9128687.1"/>
    <property type="molecule type" value="Genomic_DNA"/>
</dbReference>
<dbReference type="Proteomes" id="UP000437068">
    <property type="component" value="Unassembled WGS sequence"/>
</dbReference>
<dbReference type="Proteomes" id="UP000440732">
    <property type="component" value="Unassembled WGS sequence"/>
</dbReference>
<evidence type="ECO:0000313" key="4">
    <source>
        <dbReference type="EMBL" id="KAE9016772.1"/>
    </source>
</evidence>
<dbReference type="Proteomes" id="UP000460718">
    <property type="component" value="Unassembled WGS sequence"/>
</dbReference>
<evidence type="ECO:0000313" key="18">
    <source>
        <dbReference type="Proteomes" id="UP000441208"/>
    </source>
</evidence>
<feature type="region of interest" description="Disordered" evidence="1">
    <location>
        <begin position="26"/>
        <end position="56"/>
    </location>
</feature>
<evidence type="ECO:0000313" key="3">
    <source>
        <dbReference type="EMBL" id="KAE8944683.1"/>
    </source>
</evidence>
<keyword evidence="14" id="KW-1185">Reference proteome</keyword>
<dbReference type="EMBL" id="QXGB01000331">
    <property type="protein sequence ID" value="KAE9219103.1"/>
    <property type="molecule type" value="Genomic_DNA"/>
</dbReference>
<organism evidence="4 19">
    <name type="scientific">Phytophthora fragariae</name>
    <dbReference type="NCBI Taxonomy" id="53985"/>
    <lineage>
        <taxon>Eukaryota</taxon>
        <taxon>Sar</taxon>
        <taxon>Stramenopiles</taxon>
        <taxon>Oomycota</taxon>
        <taxon>Peronosporomycetes</taxon>
        <taxon>Peronosporales</taxon>
        <taxon>Peronosporaceae</taxon>
        <taxon>Phytophthora</taxon>
    </lineage>
</organism>
<evidence type="ECO:0000313" key="11">
    <source>
        <dbReference type="EMBL" id="KAE9322340.1"/>
    </source>
</evidence>
<dbReference type="EMBL" id="QXFZ01000416">
    <property type="protein sequence ID" value="KAE9117309.1"/>
    <property type="molecule type" value="Genomic_DNA"/>
</dbReference>
<dbReference type="Proteomes" id="UP000433483">
    <property type="component" value="Unassembled WGS sequence"/>
</dbReference>
<dbReference type="EMBL" id="QXGD01000076">
    <property type="protein sequence ID" value="KAE9254454.1"/>
    <property type="molecule type" value="Genomic_DNA"/>
</dbReference>
<evidence type="ECO:0000313" key="6">
    <source>
        <dbReference type="EMBL" id="KAE9128687.1"/>
    </source>
</evidence>
<protein>
    <submittedName>
        <fullName evidence="4">Uncharacterized protein</fullName>
    </submittedName>
</protein>
<evidence type="ECO:0000313" key="7">
    <source>
        <dbReference type="EMBL" id="KAE9148057.1"/>
    </source>
</evidence>
<dbReference type="EMBL" id="QXFY01000157">
    <property type="protein sequence ID" value="KAE9354329.1"/>
    <property type="molecule type" value="Genomic_DNA"/>
</dbReference>
<evidence type="ECO:0000313" key="13">
    <source>
        <dbReference type="Proteomes" id="UP000429523"/>
    </source>
</evidence>